<feature type="compositionally biased region" description="Polar residues" evidence="7">
    <location>
        <begin position="84"/>
        <end position="102"/>
    </location>
</feature>
<name>A0A3P8UMD0_CYNSE</name>
<dbReference type="GO" id="GO:0031047">
    <property type="term" value="P:regulatory ncRNA-mediated gene silencing"/>
    <property type="evidence" value="ECO:0007669"/>
    <property type="project" value="UniProtKB-KW"/>
</dbReference>
<evidence type="ECO:0000256" key="3">
    <source>
        <dbReference type="ARBA" id="ARBA00022737"/>
    </source>
</evidence>
<dbReference type="Ensembl" id="ENSCSET00000003582.1">
    <property type="protein sequence ID" value="ENSCSEP00000003537.1"/>
    <property type="gene ID" value="ENSCSEG00000002318.1"/>
</dbReference>
<dbReference type="SMART" id="SM00552">
    <property type="entry name" value="ADEAMc"/>
    <property type="match status" value="1"/>
</dbReference>
<dbReference type="PANTHER" id="PTHR10910">
    <property type="entry name" value="EUKARYOTE SPECIFIC DSRNA BINDING PROTEIN"/>
    <property type="match status" value="1"/>
</dbReference>
<dbReference type="SUPFAM" id="SSF54768">
    <property type="entry name" value="dsRNA-binding domain-like"/>
    <property type="match status" value="3"/>
</dbReference>
<dbReference type="STRING" id="244447.ENSCSEP00000003531"/>
<feature type="domain" description="DRBM" evidence="8">
    <location>
        <begin position="741"/>
        <end position="809"/>
    </location>
</feature>
<evidence type="ECO:0000256" key="7">
    <source>
        <dbReference type="SAM" id="MobiDB-lite"/>
    </source>
</evidence>
<dbReference type="InterPro" id="IPR042371">
    <property type="entry name" value="Z_dom"/>
</dbReference>
<evidence type="ECO:0000256" key="4">
    <source>
        <dbReference type="ARBA" id="ARBA00022884"/>
    </source>
</evidence>
<dbReference type="GO" id="GO:0006382">
    <property type="term" value="P:adenosine to inosine editing"/>
    <property type="evidence" value="ECO:0007669"/>
    <property type="project" value="TreeGrafter"/>
</dbReference>
<organism evidence="11 12">
    <name type="scientific">Cynoglossus semilaevis</name>
    <name type="common">Tongue sole</name>
    <dbReference type="NCBI Taxonomy" id="244447"/>
    <lineage>
        <taxon>Eukaryota</taxon>
        <taxon>Metazoa</taxon>
        <taxon>Chordata</taxon>
        <taxon>Craniata</taxon>
        <taxon>Vertebrata</taxon>
        <taxon>Euteleostomi</taxon>
        <taxon>Actinopterygii</taxon>
        <taxon>Neopterygii</taxon>
        <taxon>Teleostei</taxon>
        <taxon>Neoteleostei</taxon>
        <taxon>Acanthomorphata</taxon>
        <taxon>Carangaria</taxon>
        <taxon>Pleuronectiformes</taxon>
        <taxon>Pleuronectoidei</taxon>
        <taxon>Cynoglossidae</taxon>
        <taxon>Cynoglossinae</taxon>
        <taxon>Cynoglossus</taxon>
    </lineage>
</organism>
<dbReference type="OMA" id="ERMQMKR"/>
<feature type="domain" description="A to I editase" evidence="10">
    <location>
        <begin position="1002"/>
        <end position="1334"/>
    </location>
</feature>
<dbReference type="Ensembl" id="ENSCSET00000003577.1">
    <property type="protein sequence ID" value="ENSCSEP00000003531.1"/>
    <property type="gene ID" value="ENSCSEG00000002318.1"/>
</dbReference>
<dbReference type="GO" id="GO:0006396">
    <property type="term" value="P:RNA processing"/>
    <property type="evidence" value="ECO:0007669"/>
    <property type="project" value="InterPro"/>
</dbReference>
<evidence type="ECO:0000256" key="6">
    <source>
        <dbReference type="PROSITE-ProRule" id="PRU00266"/>
    </source>
</evidence>
<sequence length="1367" mass="149063">MSRGRGGPSKEPYHRYPQPNIQAKETYRPAPTSHFARGGLQQFPYLSCYNSLVPPVGYSSHPASPGVPVAPPVLNHNRPDSKSVGFNNSDQSPRPSPVSNSFQVQQAEFLRGHLSDAPNFRTGLRGGRGASVPSRSPSSSYQSQSRYTRYPNSNTGSRNRCGFSQDQRTAFSPSGEPPRGTQVHGHRDVNHLHGQSNRQYSKRPRLTQGNSLCDSFHSLTLSQNRLNKEETRAGRQSSRSSFSGAKKVTIILTPAHQEEVHRALAALEPGESISAKALAKKLRLPKKIVNKALYALERSAKASKQGILPPEWTVYREPVGCPANSEVRSPESHQEVAGNSKAEVKVTTGENNGTEQVKDEDSDTDSTSSYCSSSSVEFKVFQSLAQGHGQERKPPCTAVFTRQTPQPSTMSDQKEQILHFLCGSGEATALVIAKNLGLKNAKHVNPTLYALEKQGQVSKNHDVTPHTWELSTHCRERMERSLKAAQANQADMCRMDVAVSRETPQSSPLTLMTDSELNTFPLNWKPKPSHSKAAGEGDSSSQFRSQHVKGNDTEWASDNIPLYLNTIRRETEAVKQAAQNANSVGTVAVSVAAPPPQNLRAKLEEVRLKNPVSGLMEYAQFLGQNCEFQLLDQSGPAHDPRFRMQVMLNGQLFPVVEASSKKVAKKDAAAATLRFLIAEMQGETMSGEDGNGDSGDKFIVPVPEVSGGQEGMGEILGSSSVEGMVEEPRQPISRSLPGGKNPVSVLMEYGQRSGNPIEFIMTGQAGPPHDPRFMYRVKVGESFFAEASAPSKKAARQLAAEEAVKELMAEGKLQLNKPQLPLGTSSNSDGSCAGATCTPLPPLTADELRAAHEAGVGDLISYLNNNAVSGLLEYARARGFAAEIRLVGQAGPPHDPKFTYQAKLGGRWFPPVCASNKKQGKQEAADAALRVLIGEAEKAARTGELIPTELPVSGSTLHDQIAMLSHQRFNALTTRIQHSLLGRKILATIVMRKGEGLGTVVSLGTGNRCVKGEELSLKGETVNDCHAEIIARRGFLRFLYSELLKYHDGTDDGIFEPGLENKLQIKSDITFHLYISTAPCGDGALFDKSCSETGDEVGGHQPLFENAKQGKLRTKVENGEGTIPVESSAIVPTWDGIQHGERLRTMSCSDKILRWNVLGLQGALLSHFLHPIYLKSITLGYLYSHGHLTRAVCCRLARDGESFFQSLPPPFTLNHPEVGRVSVYDSTRHTGKTKESSVNWSLPDQQSVEVLDGTKGKQDGNKMGISRVSKHNLFSLFRSLCERCGRADLRSVPCYAQAKMSAVSFQRARQRFFQSLQAQGYGSWISKPLEEKSFETDEKAWKNGVGVAVEHGGSKNGEPMEIKTEVV</sequence>
<keyword evidence="4 6" id="KW-0694">RNA-binding</keyword>
<dbReference type="Proteomes" id="UP000265120">
    <property type="component" value="Chromosome 13"/>
</dbReference>
<dbReference type="InterPro" id="IPR036390">
    <property type="entry name" value="WH_DNA-bd_sf"/>
</dbReference>
<dbReference type="InterPro" id="IPR014720">
    <property type="entry name" value="dsRBD_dom"/>
</dbReference>
<keyword evidence="12" id="KW-1185">Reference proteome</keyword>
<reference evidence="11 12" key="1">
    <citation type="journal article" date="2014" name="Nat. Genet.">
        <title>Whole-genome sequence of a flatfish provides insights into ZW sex chromosome evolution and adaptation to a benthic lifestyle.</title>
        <authorList>
            <person name="Chen S."/>
            <person name="Zhang G."/>
            <person name="Shao C."/>
            <person name="Huang Q."/>
            <person name="Liu G."/>
            <person name="Zhang P."/>
            <person name="Song W."/>
            <person name="An N."/>
            <person name="Chalopin D."/>
            <person name="Volff J.N."/>
            <person name="Hong Y."/>
            <person name="Li Q."/>
            <person name="Sha Z."/>
            <person name="Zhou H."/>
            <person name="Xie M."/>
            <person name="Yu Q."/>
            <person name="Liu Y."/>
            <person name="Xiang H."/>
            <person name="Wang N."/>
            <person name="Wu K."/>
            <person name="Yang C."/>
            <person name="Zhou Q."/>
            <person name="Liao X."/>
            <person name="Yang L."/>
            <person name="Hu Q."/>
            <person name="Zhang J."/>
            <person name="Meng L."/>
            <person name="Jin L."/>
            <person name="Tian Y."/>
            <person name="Lian J."/>
            <person name="Yang J."/>
            <person name="Miao G."/>
            <person name="Liu S."/>
            <person name="Liang Z."/>
            <person name="Yan F."/>
            <person name="Li Y."/>
            <person name="Sun B."/>
            <person name="Zhang H."/>
            <person name="Zhang J."/>
            <person name="Zhu Y."/>
            <person name="Du M."/>
            <person name="Zhao Y."/>
            <person name="Schartl M."/>
            <person name="Tang Q."/>
            <person name="Wang J."/>
        </authorList>
    </citation>
    <scope>NUCLEOTIDE SEQUENCE</scope>
</reference>
<feature type="region of interest" description="Disordered" evidence="7">
    <location>
        <begin position="115"/>
        <end position="211"/>
    </location>
</feature>
<dbReference type="InterPro" id="IPR044457">
    <property type="entry name" value="ADAR1_DSRM_3"/>
</dbReference>
<dbReference type="Gene3D" id="1.10.10.10">
    <property type="entry name" value="Winged helix-like DNA-binding domain superfamily/Winged helix DNA-binding domain"/>
    <property type="match status" value="2"/>
</dbReference>
<dbReference type="GO" id="GO:0003726">
    <property type="term" value="F:double-stranded RNA adenosine deaminase activity"/>
    <property type="evidence" value="ECO:0007669"/>
    <property type="project" value="InterPro"/>
</dbReference>
<feature type="domain" description="Z-binding" evidence="9">
    <location>
        <begin position="407"/>
        <end position="472"/>
    </location>
</feature>
<dbReference type="PROSITE" id="PS50141">
    <property type="entry name" value="A_DEAMIN_EDITASE"/>
    <property type="match status" value="1"/>
</dbReference>
<dbReference type="PROSITE" id="PS50139">
    <property type="entry name" value="Z_BINDING"/>
    <property type="match status" value="2"/>
</dbReference>
<dbReference type="SMR" id="A0A3P8UMD0"/>
<dbReference type="GO" id="GO:0008595">
    <property type="term" value="P:anterior/posterior axis specification, embryo"/>
    <property type="evidence" value="ECO:0007669"/>
    <property type="project" value="Ensembl"/>
</dbReference>
<evidence type="ECO:0000259" key="9">
    <source>
        <dbReference type="PROSITE" id="PS50139"/>
    </source>
</evidence>
<evidence type="ECO:0000313" key="11">
    <source>
        <dbReference type="Ensembl" id="ENSCSEP00000003537.1"/>
    </source>
</evidence>
<dbReference type="InterPro" id="IPR002466">
    <property type="entry name" value="A_deamin"/>
</dbReference>
<accession>A0A3P8UMD0</accession>
<dbReference type="GeneTree" id="ENSGT00940000157243"/>
<keyword evidence="5" id="KW-0943">RNA-mediated gene silencing</keyword>
<dbReference type="PROSITE" id="PS50137">
    <property type="entry name" value="DS_RBD"/>
    <property type="match status" value="3"/>
</dbReference>
<comment type="subcellular location">
    <subcellularLocation>
        <location evidence="1">Cytoplasm</location>
    </subcellularLocation>
</comment>
<dbReference type="InterPro" id="IPR036388">
    <property type="entry name" value="WH-like_DNA-bd_sf"/>
</dbReference>
<feature type="compositionally biased region" description="Polar residues" evidence="7">
    <location>
        <begin position="150"/>
        <end position="172"/>
    </location>
</feature>
<dbReference type="CDD" id="cd19915">
    <property type="entry name" value="DSRM_DRADA_rpt3"/>
    <property type="match status" value="1"/>
</dbReference>
<dbReference type="Pfam" id="PF02137">
    <property type="entry name" value="A_deamin"/>
    <property type="match status" value="1"/>
</dbReference>
<dbReference type="Gene3D" id="3.30.160.20">
    <property type="match status" value="3"/>
</dbReference>
<feature type="compositionally biased region" description="Low complexity" evidence="7">
    <location>
        <begin position="133"/>
        <end position="147"/>
    </location>
</feature>
<dbReference type="SMART" id="SM00358">
    <property type="entry name" value="DSRM"/>
    <property type="match status" value="3"/>
</dbReference>
<dbReference type="GO" id="GO:0005730">
    <property type="term" value="C:nucleolus"/>
    <property type="evidence" value="ECO:0007669"/>
    <property type="project" value="TreeGrafter"/>
</dbReference>
<feature type="region of interest" description="Disordered" evidence="7">
    <location>
        <begin position="67"/>
        <end position="102"/>
    </location>
</feature>
<reference evidence="11" key="2">
    <citation type="submission" date="2025-05" db="UniProtKB">
        <authorList>
            <consortium name="Ensembl"/>
        </authorList>
    </citation>
    <scope>IDENTIFICATION</scope>
</reference>
<evidence type="ECO:0000259" key="10">
    <source>
        <dbReference type="PROSITE" id="PS50141"/>
    </source>
</evidence>
<feature type="region of interest" description="Disordered" evidence="7">
    <location>
        <begin position="323"/>
        <end position="370"/>
    </location>
</feature>
<feature type="domain" description="DRBM" evidence="8">
    <location>
        <begin position="610"/>
        <end position="678"/>
    </location>
</feature>
<dbReference type="GO" id="GO:0008251">
    <property type="term" value="F:tRNA-specific adenosine deaminase activity"/>
    <property type="evidence" value="ECO:0007669"/>
    <property type="project" value="TreeGrafter"/>
</dbReference>
<evidence type="ECO:0000313" key="12">
    <source>
        <dbReference type="Proteomes" id="UP000265120"/>
    </source>
</evidence>
<protein>
    <submittedName>
        <fullName evidence="11">Adenosine deaminase RNA specific</fullName>
    </submittedName>
</protein>
<dbReference type="SMART" id="SM00550">
    <property type="entry name" value="Zalpha"/>
    <property type="match status" value="2"/>
</dbReference>
<dbReference type="Pfam" id="PF02295">
    <property type="entry name" value="z-alpha"/>
    <property type="match status" value="2"/>
</dbReference>
<dbReference type="GO" id="GO:0005737">
    <property type="term" value="C:cytoplasm"/>
    <property type="evidence" value="ECO:0007669"/>
    <property type="project" value="UniProtKB-SubCell"/>
</dbReference>
<evidence type="ECO:0000256" key="2">
    <source>
        <dbReference type="ARBA" id="ARBA00022490"/>
    </source>
</evidence>
<proteinExistence type="predicted"/>
<feature type="region of interest" description="Disordered" evidence="7">
    <location>
        <begin position="1"/>
        <end position="35"/>
    </location>
</feature>
<dbReference type="FunFam" id="3.30.160.20:FF:000005">
    <property type="entry name" value="Putative double-stranded RNA-specific adenosine deaminase"/>
    <property type="match status" value="3"/>
</dbReference>
<keyword evidence="3" id="KW-0677">Repeat</keyword>
<evidence type="ECO:0000259" key="8">
    <source>
        <dbReference type="PROSITE" id="PS50137"/>
    </source>
</evidence>
<dbReference type="Pfam" id="PF00035">
    <property type="entry name" value="dsrm"/>
    <property type="match status" value="3"/>
</dbReference>
<evidence type="ECO:0000256" key="1">
    <source>
        <dbReference type="ARBA" id="ARBA00004496"/>
    </source>
</evidence>
<feature type="domain" description="Z-binding" evidence="9">
    <location>
        <begin position="250"/>
        <end position="316"/>
    </location>
</feature>
<feature type="domain" description="DRBM" evidence="8">
    <location>
        <begin position="866"/>
        <end position="934"/>
    </location>
</feature>
<keyword evidence="2" id="KW-0963">Cytoplasm</keyword>
<dbReference type="SUPFAM" id="SSF46785">
    <property type="entry name" value="Winged helix' DNA-binding domain"/>
    <property type="match status" value="2"/>
</dbReference>
<dbReference type="PANTHER" id="PTHR10910:SF107">
    <property type="entry name" value="DOUBLE-STRANDED RNA-SPECIFIC ADENOSINE DEAMINASE"/>
    <property type="match status" value="1"/>
</dbReference>
<feature type="region of interest" description="Disordered" evidence="7">
    <location>
        <begin position="522"/>
        <end position="552"/>
    </location>
</feature>
<evidence type="ECO:0000256" key="5">
    <source>
        <dbReference type="ARBA" id="ARBA00023158"/>
    </source>
</evidence>
<dbReference type="GO" id="GO:0003725">
    <property type="term" value="F:double-stranded RNA binding"/>
    <property type="evidence" value="ECO:0007669"/>
    <property type="project" value="TreeGrafter"/>
</dbReference>